<protein>
    <submittedName>
        <fullName evidence="1">Uncharacterized protein</fullName>
    </submittedName>
</protein>
<accession>A0AAD9PE00</accession>
<sequence>MIYAVRCHNISLSYTLQQDSFVARMSTRCRLSEGDILRRCLSNTSLSLTSDVICCFSFTRNSDMTVKRILCSSSSSSLQLSQSDSESVPHDFTEVVVPCPATRCLLPLPLLLLVFNV</sequence>
<dbReference type="AlphaFoldDB" id="A0AAD9PE00"/>
<keyword evidence="2" id="KW-1185">Reference proteome</keyword>
<dbReference type="Proteomes" id="UP001209878">
    <property type="component" value="Unassembled WGS sequence"/>
</dbReference>
<gene>
    <name evidence="1" type="ORF">NP493_22g01006</name>
</gene>
<proteinExistence type="predicted"/>
<dbReference type="EMBL" id="JAODUO010000022">
    <property type="protein sequence ID" value="KAK2192797.1"/>
    <property type="molecule type" value="Genomic_DNA"/>
</dbReference>
<evidence type="ECO:0000313" key="1">
    <source>
        <dbReference type="EMBL" id="KAK2192797.1"/>
    </source>
</evidence>
<comment type="caution">
    <text evidence="1">The sequence shown here is derived from an EMBL/GenBank/DDBJ whole genome shotgun (WGS) entry which is preliminary data.</text>
</comment>
<evidence type="ECO:0000313" key="2">
    <source>
        <dbReference type="Proteomes" id="UP001209878"/>
    </source>
</evidence>
<organism evidence="1 2">
    <name type="scientific">Ridgeia piscesae</name>
    <name type="common">Tubeworm</name>
    <dbReference type="NCBI Taxonomy" id="27915"/>
    <lineage>
        <taxon>Eukaryota</taxon>
        <taxon>Metazoa</taxon>
        <taxon>Spiralia</taxon>
        <taxon>Lophotrochozoa</taxon>
        <taxon>Annelida</taxon>
        <taxon>Polychaeta</taxon>
        <taxon>Sedentaria</taxon>
        <taxon>Canalipalpata</taxon>
        <taxon>Sabellida</taxon>
        <taxon>Siboglinidae</taxon>
        <taxon>Ridgeia</taxon>
    </lineage>
</organism>
<reference evidence="1" key="1">
    <citation type="journal article" date="2023" name="Mol. Biol. Evol.">
        <title>Third-Generation Sequencing Reveals the Adaptive Role of the Epigenome in Three Deep-Sea Polychaetes.</title>
        <authorList>
            <person name="Perez M."/>
            <person name="Aroh O."/>
            <person name="Sun Y."/>
            <person name="Lan Y."/>
            <person name="Juniper S.K."/>
            <person name="Young C.R."/>
            <person name="Angers B."/>
            <person name="Qian P.Y."/>
        </authorList>
    </citation>
    <scope>NUCLEOTIDE SEQUENCE</scope>
    <source>
        <strain evidence="1">R07B-5</strain>
    </source>
</reference>
<name>A0AAD9PE00_RIDPI</name>